<evidence type="ECO:0000259" key="1">
    <source>
        <dbReference type="Pfam" id="PF01243"/>
    </source>
</evidence>
<evidence type="ECO:0000313" key="2">
    <source>
        <dbReference type="EMBL" id="SDI54192.1"/>
    </source>
</evidence>
<name>A0A1G8LEP8_9RHOB</name>
<dbReference type="RefSeq" id="WP_089845864.1">
    <property type="nucleotide sequence ID" value="NZ_FNEJ01000006.1"/>
</dbReference>
<organism evidence="2 3">
    <name type="scientific">Salipiger marinus</name>
    <dbReference type="NCBI Taxonomy" id="555512"/>
    <lineage>
        <taxon>Bacteria</taxon>
        <taxon>Pseudomonadati</taxon>
        <taxon>Pseudomonadota</taxon>
        <taxon>Alphaproteobacteria</taxon>
        <taxon>Rhodobacterales</taxon>
        <taxon>Roseobacteraceae</taxon>
        <taxon>Salipiger</taxon>
    </lineage>
</organism>
<dbReference type="Pfam" id="PF01243">
    <property type="entry name" value="PNPOx_N"/>
    <property type="match status" value="1"/>
</dbReference>
<dbReference type="InterPro" id="IPR012349">
    <property type="entry name" value="Split_barrel_FMN-bd"/>
</dbReference>
<dbReference type="EMBL" id="FNEJ01000006">
    <property type="protein sequence ID" value="SDI54192.1"/>
    <property type="molecule type" value="Genomic_DNA"/>
</dbReference>
<reference evidence="2 3" key="1">
    <citation type="submission" date="2016-10" db="EMBL/GenBank/DDBJ databases">
        <authorList>
            <person name="de Groot N.N."/>
        </authorList>
    </citation>
    <scope>NUCLEOTIDE SEQUENCE [LARGE SCALE GENOMIC DNA]</scope>
    <source>
        <strain evidence="2 3">DSM 26424</strain>
    </source>
</reference>
<gene>
    <name evidence="2" type="ORF">SAMN04487993_1006120</name>
</gene>
<dbReference type="InterPro" id="IPR011576">
    <property type="entry name" value="Pyridox_Oxase_N"/>
</dbReference>
<evidence type="ECO:0000313" key="3">
    <source>
        <dbReference type="Proteomes" id="UP000199093"/>
    </source>
</evidence>
<dbReference type="InterPro" id="IPR024029">
    <property type="entry name" value="Pyridox_Oxase_FMN-dep"/>
</dbReference>
<dbReference type="PANTHER" id="PTHR42815">
    <property type="entry name" value="FAD-BINDING, PUTATIVE (AFU_ORTHOLOGUE AFUA_6G07600)-RELATED"/>
    <property type="match status" value="1"/>
</dbReference>
<keyword evidence="3" id="KW-1185">Reference proteome</keyword>
<protein>
    <recommendedName>
        <fullName evidence="1">Pyridoxamine 5'-phosphate oxidase N-terminal domain-containing protein</fullName>
    </recommendedName>
</protein>
<proteinExistence type="predicted"/>
<dbReference type="NCBIfam" id="TIGR04025">
    <property type="entry name" value="PPOX_FMN_DR2398"/>
    <property type="match status" value="1"/>
</dbReference>
<dbReference type="AlphaFoldDB" id="A0A1G8LEP8"/>
<sequence>MRRIDTLPELEALYGQASGAALDKVAGRLTPAYRRWIAASRFCVMATCGPEGMDASPRGDDGPVVLELDAGTLALPDWRGNNRLDSLRNILRDGRIALMFMVPGDNAVVRVNGRAWLTDDADLRARFTRDGREPATVIVIEIAEVYAQCPKALLRSGLWGRDDGALVPSLGEILAEMTRGGIEAGAWDRDYPARARATLW</sequence>
<dbReference type="PANTHER" id="PTHR42815:SF2">
    <property type="entry name" value="FAD-BINDING, PUTATIVE (AFU_ORTHOLOGUE AFUA_6G07600)-RELATED"/>
    <property type="match status" value="1"/>
</dbReference>
<dbReference type="SUPFAM" id="SSF50475">
    <property type="entry name" value="FMN-binding split barrel"/>
    <property type="match status" value="1"/>
</dbReference>
<dbReference type="STRING" id="555512.SAMN04487993_1006120"/>
<feature type="domain" description="Pyridoxamine 5'-phosphate oxidase N-terminal" evidence="1">
    <location>
        <begin position="29"/>
        <end position="149"/>
    </location>
</feature>
<dbReference type="OrthoDB" id="9790331at2"/>
<dbReference type="Gene3D" id="2.30.110.10">
    <property type="entry name" value="Electron Transport, Fmn-binding Protein, Chain A"/>
    <property type="match status" value="1"/>
</dbReference>
<dbReference type="Proteomes" id="UP000199093">
    <property type="component" value="Unassembled WGS sequence"/>
</dbReference>
<accession>A0A1G8LEP8</accession>